<dbReference type="GO" id="GO:0030672">
    <property type="term" value="C:synaptic vesicle membrane"/>
    <property type="evidence" value="ECO:0007669"/>
    <property type="project" value="TreeGrafter"/>
</dbReference>
<keyword evidence="2" id="KW-0479">Metal-binding</keyword>
<evidence type="ECO:0000259" key="12">
    <source>
        <dbReference type="PROSITE" id="PS51259"/>
    </source>
</evidence>
<feature type="domain" description="C2" evidence="9">
    <location>
        <begin position="551"/>
        <end position="675"/>
    </location>
</feature>
<dbReference type="InterPro" id="IPR014772">
    <property type="entry name" value="Munc13_dom-2"/>
</dbReference>
<dbReference type="Gene3D" id="2.60.40.150">
    <property type="entry name" value="C2 domain"/>
    <property type="match status" value="3"/>
</dbReference>
<dbReference type="GO" id="GO:0017075">
    <property type="term" value="F:syntaxin-1 binding"/>
    <property type="evidence" value="ECO:0007669"/>
    <property type="project" value="TreeGrafter"/>
</dbReference>
<dbReference type="GO" id="GO:0005543">
    <property type="term" value="F:phospholipid binding"/>
    <property type="evidence" value="ECO:0007669"/>
    <property type="project" value="InterPro"/>
</dbReference>
<dbReference type="PANTHER" id="PTHR10480">
    <property type="entry name" value="PROTEIN UNC-13 HOMOLOG"/>
    <property type="match status" value="1"/>
</dbReference>
<gene>
    <name evidence="13" type="primary">UNC13B</name>
</gene>
<dbReference type="FunFam" id="1.20.58.1100:FF:000002">
    <property type="entry name" value="Unc-13, isoform C"/>
    <property type="match status" value="1"/>
</dbReference>
<evidence type="ECO:0000256" key="3">
    <source>
        <dbReference type="ARBA" id="ARBA00022737"/>
    </source>
</evidence>
<dbReference type="Gene3D" id="1.20.58.1100">
    <property type="match status" value="1"/>
</dbReference>
<feature type="compositionally biased region" description="Polar residues" evidence="7">
    <location>
        <begin position="180"/>
        <end position="200"/>
    </location>
</feature>
<dbReference type="SUPFAM" id="SSF57889">
    <property type="entry name" value="Cysteine-rich domain"/>
    <property type="match status" value="1"/>
</dbReference>
<feature type="domain" description="Phorbol-ester/DAG-type" evidence="10">
    <location>
        <begin position="445"/>
        <end position="495"/>
    </location>
</feature>
<feature type="domain" description="MHD2" evidence="12">
    <location>
        <begin position="1215"/>
        <end position="1355"/>
    </location>
</feature>
<evidence type="ECO:0000256" key="7">
    <source>
        <dbReference type="SAM" id="MobiDB-lite"/>
    </source>
</evidence>
<dbReference type="CDD" id="cd08394">
    <property type="entry name" value="C2A_Munc13"/>
    <property type="match status" value="1"/>
</dbReference>
<dbReference type="GO" id="GO:0043195">
    <property type="term" value="C:terminal bouton"/>
    <property type="evidence" value="ECO:0007669"/>
    <property type="project" value="TreeGrafter"/>
</dbReference>
<evidence type="ECO:0000256" key="5">
    <source>
        <dbReference type="ARBA" id="ARBA00022833"/>
    </source>
</evidence>
<dbReference type="FunFam" id="2.60.40.150:FF:000002">
    <property type="entry name" value="Protein unc-13 homolog B"/>
    <property type="match status" value="1"/>
</dbReference>
<accession>A0A671VD89</accession>
<dbReference type="Pfam" id="PF00168">
    <property type="entry name" value="C2"/>
    <property type="match status" value="3"/>
</dbReference>
<protein>
    <submittedName>
        <fullName evidence="13">Unc-13 homolog B</fullName>
    </submittedName>
</protein>
<keyword evidence="4" id="KW-0863">Zinc-finger</keyword>
<dbReference type="GO" id="GO:0008270">
    <property type="term" value="F:zinc ion binding"/>
    <property type="evidence" value="ECO:0007669"/>
    <property type="project" value="UniProtKB-KW"/>
</dbReference>
<dbReference type="CDD" id="cd20859">
    <property type="entry name" value="C1_Munc13-2-like"/>
    <property type="match status" value="1"/>
</dbReference>
<keyword evidence="5" id="KW-0862">Zinc</keyword>
<dbReference type="FunFam" id="1.10.357.50:FF:000001">
    <property type="entry name" value="Protein unc-13 homolog B"/>
    <property type="match status" value="1"/>
</dbReference>
<keyword evidence="6" id="KW-0106">Calcium</keyword>
<evidence type="ECO:0000256" key="8">
    <source>
        <dbReference type="SAM" id="SignalP"/>
    </source>
</evidence>
<dbReference type="SMART" id="SM00239">
    <property type="entry name" value="C2"/>
    <property type="match status" value="3"/>
</dbReference>
<dbReference type="Pfam" id="PF06292">
    <property type="entry name" value="MUN"/>
    <property type="match status" value="1"/>
</dbReference>
<dbReference type="GO" id="GO:0005509">
    <property type="term" value="F:calcium ion binding"/>
    <property type="evidence" value="ECO:0007669"/>
    <property type="project" value="InterPro"/>
</dbReference>
<dbReference type="Ensembl" id="ENSSAUT00010025443.1">
    <property type="protein sequence ID" value="ENSSAUP00010024084.1"/>
    <property type="gene ID" value="ENSSAUG00010009653.1"/>
</dbReference>
<dbReference type="InterPro" id="IPR002219">
    <property type="entry name" value="PKC_DAG/PE"/>
</dbReference>
<evidence type="ECO:0000256" key="1">
    <source>
        <dbReference type="ARBA" id="ARBA00022483"/>
    </source>
</evidence>
<reference evidence="13" key="1">
    <citation type="submission" date="2021-04" db="EMBL/GenBank/DDBJ databases">
        <authorList>
            <consortium name="Wellcome Sanger Institute Data Sharing"/>
        </authorList>
    </citation>
    <scope>NUCLEOTIDE SEQUENCE [LARGE SCALE GENOMIC DNA]</scope>
</reference>
<evidence type="ECO:0000313" key="14">
    <source>
        <dbReference type="Proteomes" id="UP000472265"/>
    </source>
</evidence>
<dbReference type="GO" id="GO:0061789">
    <property type="term" value="P:dense core granule priming"/>
    <property type="evidence" value="ECO:0007669"/>
    <property type="project" value="TreeGrafter"/>
</dbReference>
<evidence type="ECO:0000259" key="9">
    <source>
        <dbReference type="PROSITE" id="PS50004"/>
    </source>
</evidence>
<feature type="domain" description="C2" evidence="9">
    <location>
        <begin position="1"/>
        <end position="91"/>
    </location>
</feature>
<feature type="domain" description="MHD1" evidence="11">
    <location>
        <begin position="967"/>
        <end position="1110"/>
    </location>
</feature>
<dbReference type="SMART" id="SM01145">
    <property type="entry name" value="DUF1041"/>
    <property type="match status" value="1"/>
</dbReference>
<dbReference type="CDD" id="cd04027">
    <property type="entry name" value="C2B_Munc13"/>
    <property type="match status" value="1"/>
</dbReference>
<keyword evidence="3" id="KW-0677">Repeat</keyword>
<dbReference type="InterPro" id="IPR010439">
    <property type="entry name" value="MUN_dom"/>
</dbReference>
<dbReference type="InterPro" id="IPR014770">
    <property type="entry name" value="Munc13_1"/>
</dbReference>
<dbReference type="Gene3D" id="3.30.60.20">
    <property type="match status" value="1"/>
</dbReference>
<evidence type="ECO:0000259" key="11">
    <source>
        <dbReference type="PROSITE" id="PS51258"/>
    </source>
</evidence>
<dbReference type="FunFam" id="2.60.40.150:FF:000014">
    <property type="entry name" value="protein unc-13 homolog B"/>
    <property type="match status" value="1"/>
</dbReference>
<reference evidence="13" key="3">
    <citation type="submission" date="2025-09" db="UniProtKB">
        <authorList>
            <consortium name="Ensembl"/>
        </authorList>
    </citation>
    <scope>IDENTIFICATION</scope>
</reference>
<dbReference type="GO" id="GO:0042734">
    <property type="term" value="C:presynaptic membrane"/>
    <property type="evidence" value="ECO:0007669"/>
    <property type="project" value="TreeGrafter"/>
</dbReference>
<dbReference type="GO" id="GO:0016082">
    <property type="term" value="P:synaptic vesicle priming"/>
    <property type="evidence" value="ECO:0007669"/>
    <property type="project" value="TreeGrafter"/>
</dbReference>
<feature type="signal peptide" evidence="8">
    <location>
        <begin position="1"/>
        <end position="16"/>
    </location>
</feature>
<dbReference type="PROSITE" id="PS50004">
    <property type="entry name" value="C2"/>
    <property type="match status" value="3"/>
</dbReference>
<evidence type="ECO:0000313" key="13">
    <source>
        <dbReference type="Ensembl" id="ENSSAUP00010024084.1"/>
    </source>
</evidence>
<feature type="region of interest" description="Disordered" evidence="7">
    <location>
        <begin position="235"/>
        <end position="329"/>
    </location>
</feature>
<dbReference type="PROSITE" id="PS50081">
    <property type="entry name" value="ZF_DAG_PE_2"/>
    <property type="match status" value="1"/>
</dbReference>
<dbReference type="InterPro" id="IPR037302">
    <property type="entry name" value="Unc-13_C2B"/>
</dbReference>
<dbReference type="GO" id="GO:0016081">
    <property type="term" value="P:synaptic vesicle docking"/>
    <property type="evidence" value="ECO:0007669"/>
    <property type="project" value="TreeGrafter"/>
</dbReference>
<evidence type="ECO:0000259" key="10">
    <source>
        <dbReference type="PROSITE" id="PS50081"/>
    </source>
</evidence>
<dbReference type="GO" id="GO:0019992">
    <property type="term" value="F:diacylglycerol binding"/>
    <property type="evidence" value="ECO:0007669"/>
    <property type="project" value="InterPro"/>
</dbReference>
<dbReference type="InterPro" id="IPR035892">
    <property type="entry name" value="C2_domain_sf"/>
</dbReference>
<dbReference type="Proteomes" id="UP000472265">
    <property type="component" value="Chromosome 12"/>
</dbReference>
<dbReference type="PRINTS" id="PR00360">
    <property type="entry name" value="C2DOMAIN"/>
</dbReference>
<dbReference type="GO" id="GO:0035249">
    <property type="term" value="P:synaptic transmission, glutamatergic"/>
    <property type="evidence" value="ECO:0007669"/>
    <property type="project" value="TreeGrafter"/>
</dbReference>
<organism evidence="13 14">
    <name type="scientific">Sparus aurata</name>
    <name type="common">Gilthead sea bream</name>
    <dbReference type="NCBI Taxonomy" id="8175"/>
    <lineage>
        <taxon>Eukaryota</taxon>
        <taxon>Metazoa</taxon>
        <taxon>Chordata</taxon>
        <taxon>Craniata</taxon>
        <taxon>Vertebrata</taxon>
        <taxon>Euteleostomi</taxon>
        <taxon>Actinopterygii</taxon>
        <taxon>Neopterygii</taxon>
        <taxon>Teleostei</taxon>
        <taxon>Neoteleostei</taxon>
        <taxon>Acanthomorphata</taxon>
        <taxon>Eupercaria</taxon>
        <taxon>Spariformes</taxon>
        <taxon>Sparidae</taxon>
        <taxon>Sparus</taxon>
    </lineage>
</organism>
<name>A0A671VD89_SPAAU</name>
<keyword evidence="8" id="KW-0732">Signal</keyword>
<dbReference type="CDD" id="cd08395">
    <property type="entry name" value="C2C_Munc13"/>
    <property type="match status" value="1"/>
</dbReference>
<keyword evidence="1" id="KW-0268">Exocytosis</keyword>
<dbReference type="SMART" id="SM00109">
    <property type="entry name" value="C1"/>
    <property type="match status" value="1"/>
</dbReference>
<dbReference type="PROSITE" id="PS00479">
    <property type="entry name" value="ZF_DAG_PE_1"/>
    <property type="match status" value="1"/>
</dbReference>
<dbReference type="GO" id="GO:0099525">
    <property type="term" value="P:presynaptic dense core vesicle exocytosis"/>
    <property type="evidence" value="ECO:0007669"/>
    <property type="project" value="TreeGrafter"/>
</dbReference>
<dbReference type="FunFam" id="2.60.40.150:FF:000031">
    <property type="entry name" value="Protein unc-13 homolog B"/>
    <property type="match status" value="1"/>
</dbReference>
<dbReference type="PANTHER" id="PTHR10480:SF8">
    <property type="entry name" value="PROTEIN UNC-13 HOMOLOG B"/>
    <property type="match status" value="1"/>
</dbReference>
<evidence type="ECO:0000256" key="6">
    <source>
        <dbReference type="ARBA" id="ARBA00022837"/>
    </source>
</evidence>
<dbReference type="InterPro" id="IPR000008">
    <property type="entry name" value="C2_dom"/>
</dbReference>
<feature type="compositionally biased region" description="Basic and acidic residues" evidence="7">
    <location>
        <begin position="303"/>
        <end position="324"/>
    </location>
</feature>
<keyword evidence="14" id="KW-1185">Reference proteome</keyword>
<feature type="region of interest" description="Disordered" evidence="7">
    <location>
        <begin position="168"/>
        <end position="213"/>
    </location>
</feature>
<dbReference type="Gene3D" id="1.10.357.50">
    <property type="match status" value="1"/>
</dbReference>
<feature type="compositionally biased region" description="Basic and acidic residues" evidence="7">
    <location>
        <begin position="170"/>
        <end position="179"/>
    </location>
</feature>
<dbReference type="PROSITE" id="PS51258">
    <property type="entry name" value="MHD1"/>
    <property type="match status" value="1"/>
</dbReference>
<dbReference type="PROSITE" id="PS51259">
    <property type="entry name" value="MHD2"/>
    <property type="match status" value="1"/>
</dbReference>
<sequence>SLLLCLGLTLLDKFNTYVTLKVQNVKSTTITVRGDQPCWEQDFMFEINRLDLGLIVEVWNKGLIWDTMVGTTWIPLKSVQQSEEEGSGDWIFLDAEVLMKADEIYGTKNPTPHRVLLDTRFELPFDIPDDEAQYWTGKLERINTMRIDDEVKCNSTGFYYFSLDDQDSAVDDRDSDYRSETSNSLPPRYHTTAQPNSSMHQYPMGPRQQHHPDSCTDSGLFWVEFLEDQQLHPVESSRFGSSGNLSQASSQLSETGQESTGGSELEESFHSYHSTGFHPSSNGQHRTNGQLSINGHSTGGEEEINRLSPEGKDLKNDTPAERGSSKLQRFDFLQGSQPSFFISYMMFHDDGPPLPFSPSRVRWLKAINKVRVHGGSGLYGIDSMPDLRKKKPIPLVSDVSLVQARKAGIASAMAARSSIKDEELKNHVYKKTLQALIYPISCTTPHNFEVWTATTPTYCYECEGLLWGIARQGMRCSECGVKCHEKCQELLNADCLQRAAEKSSKHGAEDRTQNIIMAMKDRMKIRERNKPEIFELIREVYVISKAIHAQQMKTIKQSVLDGTSKWSAKITITVVCAQGLQAKDKTGSSDPYVTVQVGKTKKRTKTIYGNLNPVWEEKYHFECHNSSDRIKVRVWDEDDDIKSRVKQRLKRESDDFLGQSIIEVRTLSGEMDVWYNLEKRTDKSAVSGAIRLQINVEIKGEEKVAPYHVQYTCLHENLFHHSTDVLGQGVVKIPEARGDDAWKVYFDDVAQEIVDEFAMRYGIESIYQAMTHFACLSSKYMCPGVPAVMSTLLANINAFYAHTTASTNVSASDRFAASNFGVCFTVEQMHACTHTYTHTYTHKDTLTKCVRIFVSFSFFSVQELQSPPRASQVVRDCVKACLNSTYDYIFNNCHELYSRQYQPVDTVNPDCRPSHIKNLDFWPKLIMLIVSIIEEDRNSYTPVLNQFPQELNVGKVSAEVMWTMFAQDMKYGMEEHEKHRLCKSTDYMNLHFKVKWLYNEYVKELPNFTAVVPDYPSWFVQFVLQWLDENEDVSMEFMHGALERDKKDGFQQTSEHALFSCSVVDIFTQLNQSFEIIRKLDCPDPNVLAQYSRRFSKTIAKVLLQYSAILTKSFPSYIDKEKIPCVLLNNVQQLRIQLERMFESMGAKQMDSEASDILNDLQVKLNNVLDELSSTFGNSFQSRINECMRQMASLLCQIKGPLNANNKNQVDADSDNMLRPLMDFLDGRLTLFATVCEKTVLKRVLKELWRIVMSSLEKTIVLPQGSDTFGAQILSAAKELGQLSKLKDHMAGEAKSLSPRQCAVMDVALDTIKQYFHAGGNGLKKAFLEKSPELSSLRHALSLYTQTTDTLIKTFVTTQHAQGSGVDKPIGEVSVQIELHTHPKSGERKVTARVVGASDLKWQTSGMFRPFVEITMIGPHLSDKKRKFQTKSKNNAWSPKFNETFHFVLGNQDGFECYELQVCVKDYCFGRADRVVGLAVIQLKEITAKGNCACWCPLGQRIYMDDTGLTAMRILSQRSNDDVAKEFVRLKSETRSAEEGR</sequence>
<evidence type="ECO:0000256" key="4">
    <source>
        <dbReference type="ARBA" id="ARBA00022771"/>
    </source>
</evidence>
<dbReference type="InterPro" id="IPR027080">
    <property type="entry name" value="Unc-13"/>
</dbReference>
<dbReference type="GO" id="GO:0031594">
    <property type="term" value="C:neuromuscular junction"/>
    <property type="evidence" value="ECO:0007669"/>
    <property type="project" value="TreeGrafter"/>
</dbReference>
<dbReference type="Pfam" id="PF00130">
    <property type="entry name" value="C1_1"/>
    <property type="match status" value="1"/>
</dbReference>
<feature type="domain" description="C2" evidence="9">
    <location>
        <begin position="1369"/>
        <end position="1496"/>
    </location>
</feature>
<dbReference type="GO" id="GO:0005516">
    <property type="term" value="F:calmodulin binding"/>
    <property type="evidence" value="ECO:0007669"/>
    <property type="project" value="TreeGrafter"/>
</dbReference>
<feature type="compositionally biased region" description="Polar residues" evidence="7">
    <location>
        <begin position="238"/>
        <end position="262"/>
    </location>
</feature>
<dbReference type="GeneTree" id="ENSGT00940000154929"/>
<dbReference type="FunFam" id="3.30.60.20:FF:000001">
    <property type="entry name" value="Protein unc-13 homolog B"/>
    <property type="match status" value="1"/>
</dbReference>
<proteinExistence type="predicted"/>
<feature type="chain" id="PRO_5025677744" evidence="8">
    <location>
        <begin position="17"/>
        <end position="1541"/>
    </location>
</feature>
<evidence type="ECO:0000256" key="2">
    <source>
        <dbReference type="ARBA" id="ARBA00022723"/>
    </source>
</evidence>
<reference evidence="13" key="2">
    <citation type="submission" date="2025-08" db="UniProtKB">
        <authorList>
            <consortium name="Ensembl"/>
        </authorList>
    </citation>
    <scope>IDENTIFICATION</scope>
</reference>
<feature type="compositionally biased region" description="Polar residues" evidence="7">
    <location>
        <begin position="271"/>
        <end position="296"/>
    </location>
</feature>
<dbReference type="InterPro" id="IPR046349">
    <property type="entry name" value="C1-like_sf"/>
</dbReference>
<dbReference type="SUPFAM" id="SSF49562">
    <property type="entry name" value="C2 domain (Calcium/lipid-binding domain, CaLB)"/>
    <property type="match status" value="3"/>
</dbReference>
<dbReference type="GO" id="GO:0098831">
    <property type="term" value="C:presynaptic active zone cytoplasmic component"/>
    <property type="evidence" value="ECO:0007669"/>
    <property type="project" value="TreeGrafter"/>
</dbReference>